<organism evidence="2 3">
    <name type="scientific">Caerostris extrusa</name>
    <name type="common">Bark spider</name>
    <name type="synonym">Caerostris bankana</name>
    <dbReference type="NCBI Taxonomy" id="172846"/>
    <lineage>
        <taxon>Eukaryota</taxon>
        <taxon>Metazoa</taxon>
        <taxon>Ecdysozoa</taxon>
        <taxon>Arthropoda</taxon>
        <taxon>Chelicerata</taxon>
        <taxon>Arachnida</taxon>
        <taxon>Araneae</taxon>
        <taxon>Araneomorphae</taxon>
        <taxon>Entelegynae</taxon>
        <taxon>Araneoidea</taxon>
        <taxon>Araneidae</taxon>
        <taxon>Caerostris</taxon>
    </lineage>
</organism>
<protein>
    <submittedName>
        <fullName evidence="2">Uncharacterized protein</fullName>
    </submittedName>
</protein>
<evidence type="ECO:0000313" key="3">
    <source>
        <dbReference type="Proteomes" id="UP001054945"/>
    </source>
</evidence>
<dbReference type="Proteomes" id="UP001054945">
    <property type="component" value="Unassembled WGS sequence"/>
</dbReference>
<gene>
    <name evidence="2" type="ORF">CEXT_580791</name>
</gene>
<proteinExistence type="predicted"/>
<dbReference type="EMBL" id="BPLR01013815">
    <property type="protein sequence ID" value="GIY64003.1"/>
    <property type="molecule type" value="Genomic_DNA"/>
</dbReference>
<sequence>MLKTDSRKHSRIRSSHSESGDRGGTIQNVRTSLQFACPECIIRESIVCDDNPIHSLGPDHVILTDPKQNALYVIQHQRKAKDRIPASIPEFPLPIQDWGEGEARQNGRISLQFARPECIIRESIVCDDNHAPFSGPGQPHSGSVAGIPILRENTSLGFQMSVLHLPH</sequence>
<evidence type="ECO:0000256" key="1">
    <source>
        <dbReference type="SAM" id="MobiDB-lite"/>
    </source>
</evidence>
<keyword evidence="3" id="KW-1185">Reference proteome</keyword>
<name>A0AAV4V1U5_CAEEX</name>
<dbReference type="AlphaFoldDB" id="A0AAV4V1U5"/>
<reference evidence="2 3" key="1">
    <citation type="submission" date="2021-06" db="EMBL/GenBank/DDBJ databases">
        <title>Caerostris extrusa draft genome.</title>
        <authorList>
            <person name="Kono N."/>
            <person name="Arakawa K."/>
        </authorList>
    </citation>
    <scope>NUCLEOTIDE SEQUENCE [LARGE SCALE GENOMIC DNA]</scope>
</reference>
<evidence type="ECO:0000313" key="2">
    <source>
        <dbReference type="EMBL" id="GIY64003.1"/>
    </source>
</evidence>
<comment type="caution">
    <text evidence="2">The sequence shown here is derived from an EMBL/GenBank/DDBJ whole genome shotgun (WGS) entry which is preliminary data.</text>
</comment>
<accession>A0AAV4V1U5</accession>
<feature type="region of interest" description="Disordered" evidence="1">
    <location>
        <begin position="1"/>
        <end position="25"/>
    </location>
</feature>